<feature type="chain" id="PRO_5026799128" evidence="1">
    <location>
        <begin position="21"/>
        <end position="126"/>
    </location>
</feature>
<feature type="signal peptide" evidence="1">
    <location>
        <begin position="1"/>
        <end position="20"/>
    </location>
</feature>
<dbReference type="EMBL" id="CP054490">
    <property type="protein sequence ID" value="QKQ23749.1"/>
    <property type="molecule type" value="Genomic_DNA"/>
</dbReference>
<sequence length="126" mass="13906">MINKTLSLVITFALVSSVMAGGDDCDMGPVEPIFDKVVVKGEHNTDTMTLTTSKVIEQTTTGIPVVVAAHKTCKDRLDLSNTNIERFKQTLASGFLYSTGPLDEMGTLFSPKRWEDYFTCVENHQD</sequence>
<evidence type="ECO:0000313" key="3">
    <source>
        <dbReference type="Proteomes" id="UP000509429"/>
    </source>
</evidence>
<protein>
    <submittedName>
        <fullName evidence="2">Uncharacterized protein</fullName>
    </submittedName>
</protein>
<name>A0A6N0HN24_9GAMM</name>
<keyword evidence="1" id="KW-0732">Signal</keyword>
<dbReference type="Proteomes" id="UP000509429">
    <property type="component" value="Chromosome"/>
</dbReference>
<evidence type="ECO:0000256" key="1">
    <source>
        <dbReference type="SAM" id="SignalP"/>
    </source>
</evidence>
<accession>A0A6N0HN24</accession>
<keyword evidence="3" id="KW-1185">Reference proteome</keyword>
<dbReference type="AlphaFoldDB" id="A0A6N0HN24"/>
<reference evidence="2 3" key="1">
    <citation type="submission" date="2020-05" db="EMBL/GenBank/DDBJ databases">
        <title>Horizontal transmission and recombination maintain forever young bacterial symbiont genomes.</title>
        <authorList>
            <person name="Russell S.L."/>
            <person name="Pepper-Tunick E."/>
            <person name="Svedberg J."/>
            <person name="Byrne A."/>
            <person name="Ruelas Castillo J."/>
            <person name="Vollmers C."/>
            <person name="Beinart R.A."/>
            <person name="Corbett-Detig R."/>
        </authorList>
    </citation>
    <scope>NUCLEOTIDE SEQUENCE [LARGE SCALE GENOMIC DNA]</scope>
    <source>
        <strain evidence="2">JDF_Ridge</strain>
    </source>
</reference>
<gene>
    <name evidence="2" type="ORF">HUE58_00720</name>
</gene>
<proteinExistence type="predicted"/>
<organism evidence="2 3">
    <name type="scientific">Candidatus Ruthia endofausta</name>
    <dbReference type="NCBI Taxonomy" id="2738852"/>
    <lineage>
        <taxon>Bacteria</taxon>
        <taxon>Pseudomonadati</taxon>
        <taxon>Pseudomonadota</taxon>
        <taxon>Gammaproteobacteria</taxon>
        <taxon>Candidatus Pseudothioglobaceae</taxon>
        <taxon>Candidatus Ruthturnera</taxon>
    </lineage>
</organism>
<dbReference type="RefSeq" id="WP_174605189.1">
    <property type="nucleotide sequence ID" value="NZ_CP054490.1"/>
</dbReference>
<evidence type="ECO:0000313" key="2">
    <source>
        <dbReference type="EMBL" id="QKQ23749.1"/>
    </source>
</evidence>
<dbReference type="KEGG" id="reo:HUE58_00720"/>